<protein>
    <submittedName>
        <fullName evidence="2">GNAT family N-acetyltransferase</fullName>
    </submittedName>
</protein>
<dbReference type="Proteomes" id="UP000826462">
    <property type="component" value="Chromosome 1"/>
</dbReference>
<evidence type="ECO:0000259" key="1">
    <source>
        <dbReference type="PROSITE" id="PS51186"/>
    </source>
</evidence>
<evidence type="ECO:0000313" key="2">
    <source>
        <dbReference type="EMBL" id="QYD66965.1"/>
    </source>
</evidence>
<accession>A0ABX8UI84</accession>
<dbReference type="PANTHER" id="PTHR42791:SF1">
    <property type="entry name" value="N-ACETYLTRANSFERASE DOMAIN-CONTAINING PROTEIN"/>
    <property type="match status" value="1"/>
</dbReference>
<dbReference type="EMBL" id="CP080095">
    <property type="protein sequence ID" value="QYD66965.1"/>
    <property type="molecule type" value="Genomic_DNA"/>
</dbReference>
<dbReference type="Gene3D" id="3.40.630.30">
    <property type="match status" value="1"/>
</dbReference>
<dbReference type="PANTHER" id="PTHR42791">
    <property type="entry name" value="GNAT FAMILY ACETYLTRANSFERASE"/>
    <property type="match status" value="1"/>
</dbReference>
<dbReference type="InterPro" id="IPR052523">
    <property type="entry name" value="Trichothecene_AcTrans"/>
</dbReference>
<name>A0ABX8UI84_9BURK</name>
<evidence type="ECO:0000313" key="3">
    <source>
        <dbReference type="Proteomes" id="UP000826462"/>
    </source>
</evidence>
<reference evidence="2 3" key="1">
    <citation type="submission" date="2021-07" db="EMBL/GenBank/DDBJ databases">
        <title>Paraburkholderia edwinii protects Aspergillus sp. from phenazines by acting as a toxin sponge.</title>
        <authorList>
            <person name="Dahlstrom K.M."/>
            <person name="Newman D.K."/>
        </authorList>
    </citation>
    <scope>NUCLEOTIDE SEQUENCE [LARGE SCALE GENOMIC DNA]</scope>
    <source>
        <strain evidence="2 3">Pe01</strain>
    </source>
</reference>
<sequence>MRFPATEVDQTLRRTLAQAFEHDPTVTYVLPDERTRLKRLERVYGIYLSVFTRLGFVVATDALDAAALWLPPQRYPLTVAQNLRLLPAILFTFGRQSARALTAMSVLEGACPPRGHYWYLGVLGVVPPQQGRGIGTKLLERGLAICDKAGAGAYLEATSEAHVPFYERHGFRVRSELSLRDGPRVWTMWRDPLLAAPS</sequence>
<dbReference type="Pfam" id="PF00583">
    <property type="entry name" value="Acetyltransf_1"/>
    <property type="match status" value="1"/>
</dbReference>
<feature type="domain" description="N-acetyltransferase" evidence="1">
    <location>
        <begin position="28"/>
        <end position="191"/>
    </location>
</feature>
<dbReference type="SUPFAM" id="SSF55729">
    <property type="entry name" value="Acyl-CoA N-acyltransferases (Nat)"/>
    <property type="match status" value="1"/>
</dbReference>
<dbReference type="InterPro" id="IPR016181">
    <property type="entry name" value="Acyl_CoA_acyltransferase"/>
</dbReference>
<dbReference type="InterPro" id="IPR000182">
    <property type="entry name" value="GNAT_dom"/>
</dbReference>
<dbReference type="PROSITE" id="PS51186">
    <property type="entry name" value="GNAT"/>
    <property type="match status" value="1"/>
</dbReference>
<dbReference type="CDD" id="cd04301">
    <property type="entry name" value="NAT_SF"/>
    <property type="match status" value="1"/>
</dbReference>
<keyword evidence="3" id="KW-1185">Reference proteome</keyword>
<proteinExistence type="predicted"/>
<organism evidence="2 3">
    <name type="scientific">Paraburkholderia edwinii</name>
    <dbReference type="NCBI Taxonomy" id="2861782"/>
    <lineage>
        <taxon>Bacteria</taxon>
        <taxon>Pseudomonadati</taxon>
        <taxon>Pseudomonadota</taxon>
        <taxon>Betaproteobacteria</taxon>
        <taxon>Burkholderiales</taxon>
        <taxon>Burkholderiaceae</taxon>
        <taxon>Paraburkholderia</taxon>
    </lineage>
</organism>
<gene>
    <name evidence="2" type="ORF">KZJ38_11070</name>
</gene>
<dbReference type="RefSeq" id="WP_219795959.1">
    <property type="nucleotide sequence ID" value="NZ_CP080095.1"/>
</dbReference>